<dbReference type="InterPro" id="IPR052360">
    <property type="entry name" value="Transcr_Regulatory_Proteins"/>
</dbReference>
<keyword evidence="4" id="KW-0238">DNA-binding</keyword>
<name>A0A0A1TIC0_9HYPO</name>
<keyword evidence="6" id="KW-0539">Nucleus</keyword>
<keyword evidence="1" id="KW-0479">Metal-binding</keyword>
<evidence type="ECO:0000256" key="1">
    <source>
        <dbReference type="ARBA" id="ARBA00022723"/>
    </source>
</evidence>
<keyword evidence="2" id="KW-0862">Zinc</keyword>
<dbReference type="PANTHER" id="PTHR36206:SF12">
    <property type="entry name" value="ASPERCRYPTIN BIOSYNTHESIS CLUSTER-SPECIFIC TRANSCRIPTION REGULATOR ATNN-RELATED"/>
    <property type="match status" value="1"/>
</dbReference>
<evidence type="ECO:0000313" key="8">
    <source>
        <dbReference type="EMBL" id="CEJ94729.1"/>
    </source>
</evidence>
<dbReference type="Proteomes" id="UP000039046">
    <property type="component" value="Unassembled WGS sequence"/>
</dbReference>
<protein>
    <submittedName>
        <fullName evidence="8">Putative C6 finger domain protein</fullName>
    </submittedName>
</protein>
<evidence type="ECO:0000256" key="2">
    <source>
        <dbReference type="ARBA" id="ARBA00022833"/>
    </source>
</evidence>
<sequence length="400" mass="43860">MSGTGSVIRTRTKAKTGCTTCRIRKVKCDEAKPSCQKCVKTGRTCDGYDSPFRHVTGPPAPKAPGKATKSCFKLDTTSKPSSEADAEEVNLLNRYFSTKTLFNVPLDCKDEARQVLEASATDPHVRHALASLRALRGDLETSGDVYASIEQTTPRNDRALEQYCTSLAGVASNLAAPRPTPYHVRSTLLCCQLFISIEQVRGHFAVMVQHITAGLEILRENRPRPFLTAPKQLVRVNQGSVPLLDVFVIKLFAAPCKFADASAAAKDDIPQPKDDNHRVISPDVRAGLTKTAASTLQFLEDVAGVQSADEAARLLVRRSALLQSLEEWLSSLKQIHPEEDPKLELLSVSFMRLFQLALGIILSGTLVDGVDADIRAKGEQLQSRAAVIDERVKLYHMNRQ</sequence>
<evidence type="ECO:0000313" key="9">
    <source>
        <dbReference type="Proteomes" id="UP000039046"/>
    </source>
</evidence>
<evidence type="ECO:0000256" key="3">
    <source>
        <dbReference type="ARBA" id="ARBA00023015"/>
    </source>
</evidence>
<dbReference type="EMBL" id="CDHN01000007">
    <property type="protein sequence ID" value="CEJ94729.1"/>
    <property type="molecule type" value="Genomic_DNA"/>
</dbReference>
<dbReference type="HOGENOM" id="CLU_060598_0_0_1"/>
<dbReference type="PROSITE" id="PS50048">
    <property type="entry name" value="ZN2_CY6_FUNGAL_2"/>
    <property type="match status" value="1"/>
</dbReference>
<dbReference type="OrthoDB" id="3172332at2759"/>
<evidence type="ECO:0000256" key="4">
    <source>
        <dbReference type="ARBA" id="ARBA00023125"/>
    </source>
</evidence>
<evidence type="ECO:0000259" key="7">
    <source>
        <dbReference type="PROSITE" id="PS50048"/>
    </source>
</evidence>
<dbReference type="PROSITE" id="PS00463">
    <property type="entry name" value="ZN2_CY6_FUNGAL_1"/>
    <property type="match status" value="1"/>
</dbReference>
<dbReference type="CDD" id="cd00067">
    <property type="entry name" value="GAL4"/>
    <property type="match status" value="1"/>
</dbReference>
<dbReference type="Gene3D" id="4.10.240.10">
    <property type="entry name" value="Zn(2)-C6 fungal-type DNA-binding domain"/>
    <property type="match status" value="1"/>
</dbReference>
<dbReference type="STRING" id="1531966.A0A0A1TIC0"/>
<dbReference type="GO" id="GO:0003677">
    <property type="term" value="F:DNA binding"/>
    <property type="evidence" value="ECO:0007669"/>
    <property type="project" value="UniProtKB-KW"/>
</dbReference>
<dbReference type="SMART" id="SM00066">
    <property type="entry name" value="GAL4"/>
    <property type="match status" value="1"/>
</dbReference>
<dbReference type="InterPro" id="IPR001138">
    <property type="entry name" value="Zn2Cys6_DnaBD"/>
</dbReference>
<dbReference type="GO" id="GO:0008270">
    <property type="term" value="F:zinc ion binding"/>
    <property type="evidence" value="ECO:0007669"/>
    <property type="project" value="InterPro"/>
</dbReference>
<gene>
    <name evidence="8" type="ORF">VHEMI10245</name>
</gene>
<keyword evidence="9" id="KW-1185">Reference proteome</keyword>
<proteinExistence type="predicted"/>
<evidence type="ECO:0000256" key="6">
    <source>
        <dbReference type="ARBA" id="ARBA00023242"/>
    </source>
</evidence>
<dbReference type="PANTHER" id="PTHR36206">
    <property type="entry name" value="ASPERCRYPTIN BIOSYNTHESIS CLUSTER-SPECIFIC TRANSCRIPTION REGULATOR ATNN-RELATED"/>
    <property type="match status" value="1"/>
</dbReference>
<dbReference type="GO" id="GO:0000981">
    <property type="term" value="F:DNA-binding transcription factor activity, RNA polymerase II-specific"/>
    <property type="evidence" value="ECO:0007669"/>
    <property type="project" value="InterPro"/>
</dbReference>
<evidence type="ECO:0000256" key="5">
    <source>
        <dbReference type="ARBA" id="ARBA00023163"/>
    </source>
</evidence>
<accession>A0A0A1TIC0</accession>
<organism evidence="8 9">
    <name type="scientific">[Torrubiella] hemipterigena</name>
    <dbReference type="NCBI Taxonomy" id="1531966"/>
    <lineage>
        <taxon>Eukaryota</taxon>
        <taxon>Fungi</taxon>
        <taxon>Dikarya</taxon>
        <taxon>Ascomycota</taxon>
        <taxon>Pezizomycotina</taxon>
        <taxon>Sordariomycetes</taxon>
        <taxon>Hypocreomycetidae</taxon>
        <taxon>Hypocreales</taxon>
        <taxon>Clavicipitaceae</taxon>
        <taxon>Clavicipitaceae incertae sedis</taxon>
        <taxon>'Torrubiella' clade</taxon>
    </lineage>
</organism>
<dbReference type="AlphaFoldDB" id="A0A0A1TIC0"/>
<dbReference type="SUPFAM" id="SSF57701">
    <property type="entry name" value="Zn2/Cys6 DNA-binding domain"/>
    <property type="match status" value="1"/>
</dbReference>
<keyword evidence="3" id="KW-0805">Transcription regulation</keyword>
<reference evidence="8 9" key="1">
    <citation type="journal article" date="2015" name="Genome Announc.">
        <title>Draft Genome Sequence and Gene Annotation of the Entomopathogenic Fungus Verticillium hemipterigenum.</title>
        <authorList>
            <person name="Horn F."/>
            <person name="Habel A."/>
            <person name="Scharf D.H."/>
            <person name="Dworschak J."/>
            <person name="Brakhage A.A."/>
            <person name="Guthke R."/>
            <person name="Hertweck C."/>
            <person name="Linde J."/>
        </authorList>
    </citation>
    <scope>NUCLEOTIDE SEQUENCE [LARGE SCALE GENOMIC DNA]</scope>
</reference>
<dbReference type="Pfam" id="PF00172">
    <property type="entry name" value="Zn_clus"/>
    <property type="match status" value="1"/>
</dbReference>
<feature type="domain" description="Zn(2)-C6 fungal-type" evidence="7">
    <location>
        <begin position="17"/>
        <end position="45"/>
    </location>
</feature>
<keyword evidence="5" id="KW-0804">Transcription</keyword>
<dbReference type="InterPro" id="IPR036864">
    <property type="entry name" value="Zn2-C6_fun-type_DNA-bd_sf"/>
</dbReference>